<name>A0ABU3GZE4_9SPHI</name>
<dbReference type="Gene3D" id="3.30.20.10">
    <property type="entry name" value="Endochitinase, domain 2"/>
    <property type="match status" value="1"/>
</dbReference>
<dbReference type="EMBL" id="JAVLVU010000001">
    <property type="protein sequence ID" value="MDT3405144.1"/>
    <property type="molecule type" value="Genomic_DNA"/>
</dbReference>
<comment type="caution">
    <text evidence="5">The sequence shown here is derived from an EMBL/GenBank/DDBJ whole genome shotgun (WGS) entry which is preliminary data.</text>
</comment>
<feature type="chain" id="PRO_5045096344" description="Glycoside hydrolase family 19 catalytic domain-containing protein" evidence="3">
    <location>
        <begin position="35"/>
        <end position="347"/>
    </location>
</feature>
<dbReference type="SUPFAM" id="SSF53955">
    <property type="entry name" value="Lysozyme-like"/>
    <property type="match status" value="1"/>
</dbReference>
<accession>A0ABU3GZE4</accession>
<dbReference type="Pfam" id="PF00182">
    <property type="entry name" value="Glyco_hydro_19"/>
    <property type="match status" value="1"/>
</dbReference>
<evidence type="ECO:0000256" key="3">
    <source>
        <dbReference type="SAM" id="SignalP"/>
    </source>
</evidence>
<evidence type="ECO:0000313" key="5">
    <source>
        <dbReference type="EMBL" id="MDT3405144.1"/>
    </source>
</evidence>
<dbReference type="RefSeq" id="WP_311953314.1">
    <property type="nucleotide sequence ID" value="NZ_JAVLVU010000001.1"/>
</dbReference>
<protein>
    <recommendedName>
        <fullName evidence="4">Glycoside hydrolase family 19 catalytic domain-containing protein</fullName>
    </recommendedName>
</protein>
<proteinExistence type="predicted"/>
<dbReference type="Proteomes" id="UP001258315">
    <property type="component" value="Unassembled WGS sequence"/>
</dbReference>
<dbReference type="CDD" id="cd00325">
    <property type="entry name" value="chitinase_GH19"/>
    <property type="match status" value="1"/>
</dbReference>
<feature type="signal peptide" evidence="3">
    <location>
        <begin position="1"/>
        <end position="34"/>
    </location>
</feature>
<dbReference type="Gene3D" id="1.10.530.10">
    <property type="match status" value="2"/>
</dbReference>
<evidence type="ECO:0000313" key="6">
    <source>
        <dbReference type="Proteomes" id="UP001258315"/>
    </source>
</evidence>
<reference evidence="6" key="1">
    <citation type="submission" date="2023-07" db="EMBL/GenBank/DDBJ databases">
        <title>Functional and genomic diversity of the sorghum phyllosphere microbiome.</title>
        <authorList>
            <person name="Shade A."/>
        </authorList>
    </citation>
    <scope>NUCLEOTIDE SEQUENCE [LARGE SCALE GENOMIC DNA]</scope>
    <source>
        <strain evidence="6">SORGH_AS_0422</strain>
    </source>
</reference>
<evidence type="ECO:0000259" key="4">
    <source>
        <dbReference type="Pfam" id="PF00182"/>
    </source>
</evidence>
<sequence length="347" mass="38887">MMPVQPSRKTYAYTKTMAIAATALVLLGFSCSNANSSAQQNDKPKQAAKPVATTAGLITEKQFNDLFPQRNKFYTYQAFIKAINELAQIKIKVVRRATSVYQITRTDKATGKSTVVRQDADWNEDWAKKMHPDSSYIVDYGKFCTEKDAITNKKELAAFFANIAHETRGGADDTFTDGLMYIREKNTSSPYIAENDEYPPVAGKKYYGRGPVQLSYNGNYGYAGDCILGDHNILLKNPDLIETDPVLAFKTAIYFWMTPQTHKPSAHDVMIGVWQPKASDTAKGRAPGFGMTINIINGEVECNKGEASYSMKDRMKFYQYYLKKFSLTDTANCSCAQMQPYLYGVNE</sequence>
<gene>
    <name evidence="5" type="ORF">QE417_004216</name>
</gene>
<dbReference type="PANTHER" id="PTHR22595">
    <property type="entry name" value="CHITINASE-RELATED"/>
    <property type="match status" value="1"/>
</dbReference>
<dbReference type="PIRSF" id="PIRSF001060">
    <property type="entry name" value="Endochitinase"/>
    <property type="match status" value="1"/>
</dbReference>
<evidence type="ECO:0000256" key="1">
    <source>
        <dbReference type="ARBA" id="ARBA00022821"/>
    </source>
</evidence>
<organism evidence="5 6">
    <name type="scientific">Mucilaginibacter terrae</name>
    <dbReference type="NCBI Taxonomy" id="1955052"/>
    <lineage>
        <taxon>Bacteria</taxon>
        <taxon>Pseudomonadati</taxon>
        <taxon>Bacteroidota</taxon>
        <taxon>Sphingobacteriia</taxon>
        <taxon>Sphingobacteriales</taxon>
        <taxon>Sphingobacteriaceae</taxon>
        <taxon>Mucilaginibacter</taxon>
    </lineage>
</organism>
<dbReference type="PANTHER" id="PTHR22595:SF79">
    <property type="entry name" value="CHITINASE 12"/>
    <property type="match status" value="1"/>
</dbReference>
<dbReference type="InterPro" id="IPR016283">
    <property type="entry name" value="Glyco_hydro_19"/>
</dbReference>
<keyword evidence="6" id="KW-1185">Reference proteome</keyword>
<keyword evidence="3" id="KW-0732">Signal</keyword>
<dbReference type="InterPro" id="IPR023346">
    <property type="entry name" value="Lysozyme-like_dom_sf"/>
</dbReference>
<keyword evidence="2" id="KW-1015">Disulfide bond</keyword>
<keyword evidence="1" id="KW-0611">Plant defense</keyword>
<evidence type="ECO:0000256" key="2">
    <source>
        <dbReference type="ARBA" id="ARBA00023157"/>
    </source>
</evidence>
<feature type="domain" description="Glycoside hydrolase family 19 catalytic" evidence="4">
    <location>
        <begin position="140"/>
        <end position="335"/>
    </location>
</feature>
<dbReference type="InterPro" id="IPR000726">
    <property type="entry name" value="Glyco_hydro_19_cat"/>
</dbReference>